<dbReference type="InterPro" id="IPR000184">
    <property type="entry name" value="Bac_surfAg_D15"/>
</dbReference>
<comment type="subcellular location">
    <subcellularLocation>
        <location evidence="1">Membrane</location>
    </subcellularLocation>
</comment>
<proteinExistence type="inferred from homology"/>
<evidence type="ECO:0000256" key="6">
    <source>
        <dbReference type="ARBA" id="ARBA00023136"/>
    </source>
</evidence>
<evidence type="ECO:0000256" key="1">
    <source>
        <dbReference type="ARBA" id="ARBA00004370"/>
    </source>
</evidence>
<keyword evidence="7" id="KW-0998">Cell outer membrane</keyword>
<dbReference type="InterPro" id="IPR039910">
    <property type="entry name" value="D15-like"/>
</dbReference>
<keyword evidence="4 9" id="KW-0732">Signal</keyword>
<evidence type="ECO:0000313" key="12">
    <source>
        <dbReference type="Proteomes" id="UP000019140"/>
    </source>
</evidence>
<evidence type="ECO:0000256" key="4">
    <source>
        <dbReference type="ARBA" id="ARBA00022729"/>
    </source>
</evidence>
<dbReference type="EMBL" id="AZHX01000155">
    <property type="protein sequence ID" value="ETX08686.1"/>
    <property type="molecule type" value="Genomic_DNA"/>
</dbReference>
<reference evidence="11 12" key="1">
    <citation type="journal article" date="2014" name="Nature">
        <title>An environmental bacterial taxon with a large and distinct metabolic repertoire.</title>
        <authorList>
            <person name="Wilson M.C."/>
            <person name="Mori T."/>
            <person name="Ruckert C."/>
            <person name="Uria A.R."/>
            <person name="Helf M.J."/>
            <person name="Takada K."/>
            <person name="Gernert C."/>
            <person name="Steffens U.A."/>
            <person name="Heycke N."/>
            <person name="Schmitt S."/>
            <person name="Rinke C."/>
            <person name="Helfrich E.J."/>
            <person name="Brachmann A.O."/>
            <person name="Gurgui C."/>
            <person name="Wakimoto T."/>
            <person name="Kracht M."/>
            <person name="Crusemann M."/>
            <person name="Hentschel U."/>
            <person name="Abe I."/>
            <person name="Matsunaga S."/>
            <person name="Kalinowski J."/>
            <person name="Takeyama H."/>
            <person name="Piel J."/>
        </authorList>
    </citation>
    <scope>NUCLEOTIDE SEQUENCE [LARGE SCALE GENOMIC DNA]</scope>
    <source>
        <strain evidence="12">TSY2</strain>
    </source>
</reference>
<feature type="domain" description="POTRA" evidence="10">
    <location>
        <begin position="32"/>
        <end position="103"/>
    </location>
</feature>
<evidence type="ECO:0000256" key="2">
    <source>
        <dbReference type="ARBA" id="ARBA00022452"/>
    </source>
</evidence>
<gene>
    <name evidence="11" type="ORF">ETSY2_03860</name>
</gene>
<evidence type="ECO:0000256" key="9">
    <source>
        <dbReference type="SAM" id="SignalP"/>
    </source>
</evidence>
<dbReference type="PIRSF" id="PIRSF006076">
    <property type="entry name" value="OM_assembly_OMP85"/>
    <property type="match status" value="1"/>
</dbReference>
<dbReference type="PROSITE" id="PS51779">
    <property type="entry name" value="POTRA"/>
    <property type="match status" value="4"/>
</dbReference>
<dbReference type="Gene3D" id="2.40.160.50">
    <property type="entry name" value="membrane protein fhac: a member of the omp85/tpsb transporter family"/>
    <property type="match status" value="1"/>
</dbReference>
<feature type="domain" description="POTRA" evidence="10">
    <location>
        <begin position="357"/>
        <end position="430"/>
    </location>
</feature>
<keyword evidence="5" id="KW-0677">Repeat</keyword>
<dbReference type="NCBIfam" id="TIGR03303">
    <property type="entry name" value="OM_YaeT"/>
    <property type="match status" value="1"/>
</dbReference>
<sequence>MSPKRIQLATVLLICLLLWSPLQTLAAIGPGSIVRDIVIEGNRRTQASTIRFYLKTEIGSPFVPRVLREDIKRLYALRTFDDIRVTAEEVDDGMRLTMTVTEKPAVRNVTLEGRRRGDEDEVRQRVVLKERATFERNVLNDSVTGVQEYYRQEGYYFAHVRPEVVEVDDNQVDVTLHITEGKKVRIRRIQFTGNSHFPDSILQREIQTQPYQLPVLSGAASLYRPEGLRVDLQLLQQFYQNNGFVNIRLGEPTVEINREASSVVTTIPIVSEGEQYKVGTVGLTGDDIFDEEELRRLVRLRTGEIYSRERVRRDILALTNAYTDQGYAFADATPTVALDDEQRLVSVAYTVRPGSRVYIGRIDIRGNERTRDWVIRRELRLDEGELYSGRKLRRSRQRLTNLDYFDEVKIDTLRRLEQGLIDLEIDVIEKSTGQFTAGLGFSSVETVVFQASVTQRNLFGRGQSITAQGRIGGLTQDFSIGFSEPWLFGRPITAGVSVFRRQVNFQTFDSRRTGFALTLGRTFGEFLRASLTYRFEELDISDLEPGAADLLQEQEGASLSSSVTPRVVRDSRNSRFNPSQGSLNSFEIEVAGLGGDNRFYKVSGESTWYYPLPYGLTGFVKGRFGIGAGYGGEDLPASERFFLGGPTTVRGFGFRDIGPQDLDGNPLGGTSFVQFNLEIGRSFSRVLRLVAFMDVGNVYSPDQQFDLGELRRSVGFGIRFITPVGPVRMDWGFKLDRRPGERLVELGFLLGAF</sequence>
<dbReference type="AlphaFoldDB" id="W4MFI5"/>
<dbReference type="Pfam" id="PF01103">
    <property type="entry name" value="Omp85"/>
    <property type="match status" value="1"/>
</dbReference>
<dbReference type="Pfam" id="PF07244">
    <property type="entry name" value="POTRA"/>
    <property type="match status" value="5"/>
</dbReference>
<keyword evidence="2" id="KW-1134">Transmembrane beta strand</keyword>
<dbReference type="InterPro" id="IPR034746">
    <property type="entry name" value="POTRA"/>
</dbReference>
<dbReference type="GO" id="GO:0009279">
    <property type="term" value="C:cell outer membrane"/>
    <property type="evidence" value="ECO:0007669"/>
    <property type="project" value="UniProtKB-UniRule"/>
</dbReference>
<organism evidence="11 12">
    <name type="scientific">Candidatus Entotheonella gemina</name>
    <dbReference type="NCBI Taxonomy" id="1429439"/>
    <lineage>
        <taxon>Bacteria</taxon>
        <taxon>Pseudomonadati</taxon>
        <taxon>Nitrospinota/Tectimicrobiota group</taxon>
        <taxon>Candidatus Tectimicrobiota</taxon>
        <taxon>Candidatus Entotheonellia</taxon>
        <taxon>Candidatus Entotheonellales</taxon>
        <taxon>Candidatus Entotheonellaceae</taxon>
        <taxon>Candidatus Entotheonella</taxon>
    </lineage>
</organism>
<dbReference type="InterPro" id="IPR010827">
    <property type="entry name" value="BamA/TamA_POTRA"/>
</dbReference>
<dbReference type="GO" id="GO:0071709">
    <property type="term" value="P:membrane assembly"/>
    <property type="evidence" value="ECO:0007669"/>
    <property type="project" value="InterPro"/>
</dbReference>
<keyword evidence="6" id="KW-0472">Membrane</keyword>
<keyword evidence="12" id="KW-1185">Reference proteome</keyword>
<keyword evidence="3" id="KW-0812">Transmembrane</keyword>
<feature type="chain" id="PRO_5006974693" description="Outer membrane protein assembly factor BamA" evidence="9">
    <location>
        <begin position="27"/>
        <end position="753"/>
    </location>
</feature>
<evidence type="ECO:0000256" key="7">
    <source>
        <dbReference type="ARBA" id="ARBA00023237"/>
    </source>
</evidence>
<evidence type="ECO:0000256" key="3">
    <source>
        <dbReference type="ARBA" id="ARBA00022692"/>
    </source>
</evidence>
<dbReference type="HAMAP" id="MF_01430">
    <property type="entry name" value="OM_assembly_BamA"/>
    <property type="match status" value="1"/>
</dbReference>
<name>W4MFI5_9BACT</name>
<evidence type="ECO:0000256" key="5">
    <source>
        <dbReference type="ARBA" id="ARBA00022737"/>
    </source>
</evidence>
<evidence type="ECO:0000256" key="8">
    <source>
        <dbReference type="NCBIfam" id="TIGR03303"/>
    </source>
</evidence>
<accession>W4MFI5</accession>
<protein>
    <recommendedName>
        <fullName evidence="8">Outer membrane protein assembly factor BamA</fullName>
    </recommendedName>
</protein>
<feature type="signal peptide" evidence="9">
    <location>
        <begin position="1"/>
        <end position="26"/>
    </location>
</feature>
<feature type="domain" description="POTRA" evidence="10">
    <location>
        <begin position="276"/>
        <end position="354"/>
    </location>
</feature>
<dbReference type="Gene3D" id="3.10.20.310">
    <property type="entry name" value="membrane protein fhac"/>
    <property type="match status" value="5"/>
</dbReference>
<evidence type="ECO:0000259" key="10">
    <source>
        <dbReference type="PROSITE" id="PS51779"/>
    </source>
</evidence>
<dbReference type="InterPro" id="IPR023707">
    <property type="entry name" value="OM_assembly_BamA"/>
</dbReference>
<dbReference type="PANTHER" id="PTHR12815">
    <property type="entry name" value="SORTING AND ASSEMBLY MACHINERY SAMM50 PROTEIN FAMILY MEMBER"/>
    <property type="match status" value="1"/>
</dbReference>
<dbReference type="Proteomes" id="UP000019140">
    <property type="component" value="Unassembled WGS sequence"/>
</dbReference>
<dbReference type="HOGENOM" id="CLU_007664_1_1_7"/>
<comment type="caution">
    <text evidence="11">The sequence shown here is derived from an EMBL/GenBank/DDBJ whole genome shotgun (WGS) entry which is preliminary data.</text>
</comment>
<feature type="domain" description="POTRA" evidence="10">
    <location>
        <begin position="104"/>
        <end position="181"/>
    </location>
</feature>
<evidence type="ECO:0000313" key="11">
    <source>
        <dbReference type="EMBL" id="ETX08686.1"/>
    </source>
</evidence>
<dbReference type="PANTHER" id="PTHR12815:SF47">
    <property type="entry name" value="TRANSLOCATION AND ASSEMBLY MODULE SUBUNIT TAMA"/>
    <property type="match status" value="1"/>
</dbReference>